<protein>
    <submittedName>
        <fullName evidence="1">Minor capsid protein</fullName>
    </submittedName>
</protein>
<reference evidence="1" key="1">
    <citation type="submission" date="2022-11" db="EMBL/GenBank/DDBJ databases">
        <authorList>
            <person name="Jaryenneh J.D."/>
            <person name="Schoeniger J.S."/>
            <person name="Mageeney C.M."/>
        </authorList>
    </citation>
    <scope>NUCLEOTIDE SEQUENCE</scope>
</reference>
<name>A0AAF0AH00_9CAUD</name>
<accession>A0AAF0AH00</accession>
<organism evidence="1 2">
    <name type="scientific">Pseudomonas phage MiCath</name>
    <dbReference type="NCBI Taxonomy" id="3003729"/>
    <lineage>
        <taxon>Viruses</taxon>
        <taxon>Duplodnaviria</taxon>
        <taxon>Heunggongvirae</taxon>
        <taxon>Uroviricota</taxon>
        <taxon>Caudoviricetes</taxon>
        <taxon>Queuovirinae</taxon>
        <taxon>Micathvirus</taxon>
        <taxon>Micathvirus micath</taxon>
    </lineage>
</organism>
<evidence type="ECO:0000313" key="2">
    <source>
        <dbReference type="Proteomes" id="UP001211688"/>
    </source>
</evidence>
<keyword evidence="2" id="KW-1185">Reference proteome</keyword>
<proteinExistence type="predicted"/>
<evidence type="ECO:0000313" key="1">
    <source>
        <dbReference type="EMBL" id="WAX22439.1"/>
    </source>
</evidence>
<dbReference type="Proteomes" id="UP001211688">
    <property type="component" value="Segment"/>
</dbReference>
<dbReference type="KEGG" id="vg:79413007"/>
<dbReference type="RefSeq" id="YP_010719867.1">
    <property type="nucleotide sequence ID" value="NC_072502.1"/>
</dbReference>
<sequence>MAETANDQFFDAMVRHQVYLLRYSGTVRNKLVKMLNDSEPAMVEKIRSRMDGTVRLTTEAQWRKFRKALNEVIVVRNDAWASVQREFEAELIALAEEEPKFIIGFLAAAVAVLLNMKSPPKAELNAIVKRQMTLGRTLTQWVENMRQSDVQRISAQLQAGVTQGDGPTALARRVVGTAAVGGSNGATEITRRNVAAVVPTVVTNVVNAARALTLGQKGAPVQRERFTAVLDHRTTILCASLDGSVYPIGVGPIPPLHVRCRSLRIAVIAANLMANEPLKPKVERQLIREFAEANSLVGVKSRTDLLRGAQKDFDAYVRKRLELLTGKANLPANYQEWLKRQSPKFQELVLGKAKAKLFRDGNLALKEFVDYGGQEMTLSQLSAIHREAFVAAGLDPDKY</sequence>
<dbReference type="EMBL" id="OP882271">
    <property type="protein sequence ID" value="WAX22439.1"/>
    <property type="molecule type" value="Genomic_DNA"/>
</dbReference>
<dbReference type="GeneID" id="79413007"/>